<dbReference type="EMBL" id="KQ965855">
    <property type="protein sequence ID" value="KXS09648.1"/>
    <property type="molecule type" value="Genomic_DNA"/>
</dbReference>
<proteinExistence type="predicted"/>
<reference evidence="1 2" key="1">
    <citation type="journal article" date="2015" name="Genome Biol. Evol.">
        <title>Phylogenomic analyses indicate that early fungi evolved digesting cell walls of algal ancestors of land plants.</title>
        <authorList>
            <person name="Chang Y."/>
            <person name="Wang S."/>
            <person name="Sekimoto S."/>
            <person name="Aerts A.L."/>
            <person name="Choi C."/>
            <person name="Clum A."/>
            <person name="LaButti K.M."/>
            <person name="Lindquist E.A."/>
            <person name="Yee Ngan C."/>
            <person name="Ohm R.A."/>
            <person name="Salamov A.A."/>
            <person name="Grigoriev I.V."/>
            <person name="Spatafora J.W."/>
            <person name="Berbee M.L."/>
        </authorList>
    </citation>
    <scope>NUCLEOTIDE SEQUENCE [LARGE SCALE GENOMIC DNA]</scope>
    <source>
        <strain evidence="1 2">JEL478</strain>
    </source>
</reference>
<dbReference type="PANTHER" id="PTHR45912">
    <property type="entry name" value="CILIA- AND FLAGELLA-ASSOCIATED PROTEIN 47"/>
    <property type="match status" value="1"/>
</dbReference>
<accession>A0A138ZZ07</accession>
<dbReference type="PANTHER" id="PTHR45912:SF3">
    <property type="entry name" value="CILIA- AND FLAGELLA-ASSOCIATED PROTEIN 47"/>
    <property type="match status" value="1"/>
</dbReference>
<keyword evidence="2" id="KW-1185">Reference proteome</keyword>
<dbReference type="AlphaFoldDB" id="A0A138ZZ07"/>
<dbReference type="GO" id="GO:0005929">
    <property type="term" value="C:cilium"/>
    <property type="evidence" value="ECO:0007669"/>
    <property type="project" value="TreeGrafter"/>
</dbReference>
<evidence type="ECO:0000313" key="1">
    <source>
        <dbReference type="EMBL" id="KXS09648.1"/>
    </source>
</evidence>
<dbReference type="STRING" id="1344416.A0A138ZZ07"/>
<gene>
    <name evidence="1" type="ORF">M427DRAFT_49282</name>
</gene>
<dbReference type="InterPro" id="IPR013783">
    <property type="entry name" value="Ig-like_fold"/>
</dbReference>
<name>A0A138ZZ07_GONPJ</name>
<organism evidence="1 2">
    <name type="scientific">Gonapodya prolifera (strain JEL478)</name>
    <name type="common">Monoblepharis prolifera</name>
    <dbReference type="NCBI Taxonomy" id="1344416"/>
    <lineage>
        <taxon>Eukaryota</taxon>
        <taxon>Fungi</taxon>
        <taxon>Fungi incertae sedis</taxon>
        <taxon>Chytridiomycota</taxon>
        <taxon>Chytridiomycota incertae sedis</taxon>
        <taxon>Monoblepharidomycetes</taxon>
        <taxon>Monoblepharidales</taxon>
        <taxon>Gonapodyaceae</taxon>
        <taxon>Gonapodya</taxon>
    </lineage>
</organism>
<sequence>MHSTGYMAKVAQKHQLMCIVMQKEPFMSFFFKLYQEFIKDIVKLPVGFVGRWSDRITDGWLLLRSKPMGINSGSVLMFPLIAKVGGLEALQTQKLRSPLYRVPGTLSEISIKNPYNEGGVFKIKCKESLKAYENNRSGGSQVMRRLRSPHAFHVQHDTITLDGGGSSNLIVNFLPFRLGTHELQLHFSNCEIGEFLVVVEGDTLDPLPLETFHWSCKLNQVFEKPIAIPVSNIQRDHAIENLLGLVKTGKADEKQSVKLKYDSAYGFPKQPLMYKAIFSNPTFHGHIDAIILDGQYPAGEAELLVNFFPKSTGLHSTTVTLIGLTIPDIRVYCIEAVCIPDGELIEIDMKTSARSTTSKTISIQNTSENDWTVKAFWEDGAALPFFKFPESLHVRAHSSANYRIDFAPVSVSDVKCKITLLNMQNNQKHIINIQAQATEPLPDGTFQLTCKARECVNMEFTVCNLIDGDMEYLVALTLPHAHGPSAILIQGHWFLVDLTVLEPEPSGSLTMKGPLYASVTSSVCLSNPLLESQTFKVVLEGQGVTGEQELHIPPKADALYQIFYHPGEILSSTGKLKFINPNLGEYWWNILLEGFETPPKKLPTIHCDLGDKKHTIGARLQALCF</sequence>
<dbReference type="Gene3D" id="2.60.40.10">
    <property type="entry name" value="Immunoglobulins"/>
    <property type="match status" value="1"/>
</dbReference>
<dbReference type="GO" id="GO:0060271">
    <property type="term" value="P:cilium assembly"/>
    <property type="evidence" value="ECO:0007669"/>
    <property type="project" value="TreeGrafter"/>
</dbReference>
<dbReference type="OrthoDB" id="10060824at2759"/>
<dbReference type="Proteomes" id="UP000070544">
    <property type="component" value="Unassembled WGS sequence"/>
</dbReference>
<protein>
    <submittedName>
        <fullName evidence="1">Uncharacterized protein</fullName>
    </submittedName>
</protein>
<evidence type="ECO:0000313" key="2">
    <source>
        <dbReference type="Proteomes" id="UP000070544"/>
    </source>
</evidence>